<proteinExistence type="predicted"/>
<evidence type="ECO:0000256" key="1">
    <source>
        <dbReference type="SAM" id="MobiDB-lite"/>
    </source>
</evidence>
<feature type="compositionally biased region" description="Low complexity" evidence="1">
    <location>
        <begin position="97"/>
        <end position="106"/>
    </location>
</feature>
<feature type="region of interest" description="Disordered" evidence="1">
    <location>
        <begin position="81"/>
        <end position="113"/>
    </location>
</feature>
<comment type="caution">
    <text evidence="2">The sequence shown here is derived from an EMBL/GenBank/DDBJ whole genome shotgun (WGS) entry which is preliminary data.</text>
</comment>
<feature type="region of interest" description="Disordered" evidence="1">
    <location>
        <begin position="755"/>
        <end position="810"/>
    </location>
</feature>
<feature type="region of interest" description="Disordered" evidence="1">
    <location>
        <begin position="420"/>
        <end position="452"/>
    </location>
</feature>
<gene>
    <name evidence="2" type="ORF">H9847_10330</name>
</gene>
<feature type="compositionally biased region" description="Low complexity" evidence="1">
    <location>
        <begin position="759"/>
        <end position="780"/>
    </location>
</feature>
<sequence>MVLLFLCVWAIVIAINEVLFAAQPFSLTSIADAMPHTLMFSVVLSAAVYLAKKKIVDALSKGQRIDKRFVAELTPQVGHELNTMRRRMAGEDESNPKTKASPKKAAPQPPKHAKRINPYTAAVNAARTPGTIRRERESYQRPRAYGERSNPYVDPKLRRAEEGLAALDALNSMDRPMDAPVPTMGRDSSARSFGTTSGSNSRASNLSTGSKAFFNNLKQDEAAKQQAISKAKLQAKKKAEQTIAERKAQLAQTQEQLKQRRRAQLDALTAISQEEQAKAAAKQAAQQKKLEEQQRQRKLQESQRQHQEKQEFAQLKQNLNPFARKDEVKSKTAKLADQARSKTATAESGEERAHGEQGIDLKTKAQDTANKKNAVIRETRIAKPEPAPQEPTHMAYTAEDRAQHRAHLERLQSEANINAAQQQQSNANGGSGDDTHVPSFLDNIELPHGSNIDTSALKRKHAPKQGAGLDTSALKKATLSPGAQSQMRSGVQPLTLRTAQSTGSNGLAGTKMLHTTAGDQAGASNSMLKRTGNVGVNTPQGHAQYLNDLASAAAMSTTLENDATIGRGRVKPMDLAEFQANARARALARAQAPKTTMQQHVASMASNGARKGQPTATTNADHAGSAKVLGHASTLGLNNARGSLPTQTIPSDQAPIRKVINTSIKPMVGPHRDTLPKVLPSPGIAAIQTPPRIRSKAKVSRRASDTLLKREQNFVNAAAAVASTGTVGATNSNTLHRPLDGVNDKIHAQTQAKAYNQMQSQVSGAGASAGSGVSSVQAVSPTAAVGDDEEQKRSQRRPRLHPSDKLRGSN</sequence>
<feature type="compositionally biased region" description="Basic and acidic residues" evidence="1">
    <location>
        <begin position="349"/>
        <end position="359"/>
    </location>
</feature>
<protein>
    <submittedName>
        <fullName evidence="2">Uncharacterized protein</fullName>
    </submittedName>
</protein>
<accession>A0A948TIJ0</accession>
<evidence type="ECO:0000313" key="2">
    <source>
        <dbReference type="EMBL" id="MBU3845238.1"/>
    </source>
</evidence>
<feature type="region of interest" description="Disordered" evidence="1">
    <location>
        <begin position="173"/>
        <end position="208"/>
    </location>
</feature>
<feature type="region of interest" description="Disordered" evidence="1">
    <location>
        <begin position="125"/>
        <end position="153"/>
    </location>
</feature>
<dbReference type="EMBL" id="JAHLFE010000212">
    <property type="protein sequence ID" value="MBU3845238.1"/>
    <property type="molecule type" value="Genomic_DNA"/>
</dbReference>
<feature type="compositionally biased region" description="Basic and acidic residues" evidence="1">
    <location>
        <begin position="288"/>
        <end position="311"/>
    </location>
</feature>
<feature type="region of interest" description="Disordered" evidence="1">
    <location>
        <begin position="279"/>
        <end position="359"/>
    </location>
</feature>
<feature type="compositionally biased region" description="Basic and acidic residues" evidence="1">
    <location>
        <begin position="801"/>
        <end position="810"/>
    </location>
</feature>
<name>A0A948TIJ0_9GAMM</name>
<reference evidence="2" key="2">
    <citation type="submission" date="2021-04" db="EMBL/GenBank/DDBJ databases">
        <authorList>
            <person name="Gilroy R."/>
        </authorList>
    </citation>
    <scope>NUCLEOTIDE SEQUENCE</scope>
    <source>
        <strain evidence="2">378</strain>
    </source>
</reference>
<dbReference type="AlphaFoldDB" id="A0A948TIJ0"/>
<feature type="compositionally biased region" description="Basic and acidic residues" evidence="1">
    <location>
        <begin position="132"/>
        <end position="146"/>
    </location>
</feature>
<feature type="compositionally biased region" description="Polar residues" evidence="1">
    <location>
        <begin position="190"/>
        <end position="208"/>
    </location>
</feature>
<organism evidence="2 3">
    <name type="scientific">Candidatus Anaerobiospirillum pullicola</name>
    <dbReference type="NCBI Taxonomy" id="2838451"/>
    <lineage>
        <taxon>Bacteria</taxon>
        <taxon>Pseudomonadati</taxon>
        <taxon>Pseudomonadota</taxon>
        <taxon>Gammaproteobacteria</taxon>
        <taxon>Aeromonadales</taxon>
        <taxon>Succinivibrionaceae</taxon>
        <taxon>Anaerobiospirillum</taxon>
    </lineage>
</organism>
<reference evidence="2" key="1">
    <citation type="journal article" date="2021" name="PeerJ">
        <title>Extensive microbial diversity within the chicken gut microbiome revealed by metagenomics and culture.</title>
        <authorList>
            <person name="Gilroy R."/>
            <person name="Ravi A."/>
            <person name="Getino M."/>
            <person name="Pursley I."/>
            <person name="Horton D.L."/>
            <person name="Alikhan N.F."/>
            <person name="Baker D."/>
            <person name="Gharbi K."/>
            <person name="Hall N."/>
            <person name="Watson M."/>
            <person name="Adriaenssens E.M."/>
            <person name="Foster-Nyarko E."/>
            <person name="Jarju S."/>
            <person name="Secka A."/>
            <person name="Antonio M."/>
            <person name="Oren A."/>
            <person name="Chaudhuri R.R."/>
            <person name="La Ragione R."/>
            <person name="Hildebrand F."/>
            <person name="Pallen M.J."/>
        </authorList>
    </citation>
    <scope>NUCLEOTIDE SEQUENCE</scope>
    <source>
        <strain evidence="2">378</strain>
    </source>
</reference>
<dbReference type="Proteomes" id="UP000733611">
    <property type="component" value="Unassembled WGS sequence"/>
</dbReference>
<evidence type="ECO:0000313" key="3">
    <source>
        <dbReference type="Proteomes" id="UP000733611"/>
    </source>
</evidence>